<dbReference type="Proteomes" id="UP001498398">
    <property type="component" value="Unassembled WGS sequence"/>
</dbReference>
<evidence type="ECO:0000313" key="2">
    <source>
        <dbReference type="Proteomes" id="UP001498398"/>
    </source>
</evidence>
<protein>
    <submittedName>
        <fullName evidence="1">Uncharacterized protein</fullName>
    </submittedName>
</protein>
<evidence type="ECO:0000313" key="1">
    <source>
        <dbReference type="EMBL" id="KAK7464192.1"/>
    </source>
</evidence>
<organism evidence="1 2">
    <name type="scientific">Marasmiellus scandens</name>
    <dbReference type="NCBI Taxonomy" id="2682957"/>
    <lineage>
        <taxon>Eukaryota</taxon>
        <taxon>Fungi</taxon>
        <taxon>Dikarya</taxon>
        <taxon>Basidiomycota</taxon>
        <taxon>Agaricomycotina</taxon>
        <taxon>Agaricomycetes</taxon>
        <taxon>Agaricomycetidae</taxon>
        <taxon>Agaricales</taxon>
        <taxon>Marasmiineae</taxon>
        <taxon>Omphalotaceae</taxon>
        <taxon>Marasmiellus</taxon>
    </lineage>
</organism>
<sequence length="273" mass="30638">MVPSSWWYLTQFPLSEHIGWKASPPALSFLPKCLHRSRSQEVILDFEGPPALSPFVPDIDIVTNEEVEMVDHSGTTVNLETMNGDMIALLTGQTPNASPKITPPAMVDVEHRISVSDQIVEENLICLKQNAATAISPELAKVLACTDPPPHVPAPLICFLSAHHINLLSFRVFMHHVLRLFPVEIFITRIWAVPNERGNHFIIKAKDNTSAARLWRAFIGTPLCNGYCLLVSLVQISEWRLIMQQDAEEWGIQNPLLPTFHETKAFMIQHSNS</sequence>
<comment type="caution">
    <text evidence="1">The sequence shown here is derived from an EMBL/GenBank/DDBJ whole genome shotgun (WGS) entry which is preliminary data.</text>
</comment>
<name>A0ABR1JPM0_9AGAR</name>
<gene>
    <name evidence="1" type="ORF">VKT23_006358</name>
</gene>
<dbReference type="EMBL" id="JBANRG010000008">
    <property type="protein sequence ID" value="KAK7464192.1"/>
    <property type="molecule type" value="Genomic_DNA"/>
</dbReference>
<reference evidence="1 2" key="1">
    <citation type="submission" date="2024-01" db="EMBL/GenBank/DDBJ databases">
        <title>A draft genome for the cacao thread blight pathogen Marasmiellus scandens.</title>
        <authorList>
            <person name="Baruah I.K."/>
            <person name="Leung J."/>
            <person name="Bukari Y."/>
            <person name="Amoako-Attah I."/>
            <person name="Meinhardt L.W."/>
            <person name="Bailey B.A."/>
            <person name="Cohen S.P."/>
        </authorList>
    </citation>
    <scope>NUCLEOTIDE SEQUENCE [LARGE SCALE GENOMIC DNA]</scope>
    <source>
        <strain evidence="1 2">GH-19</strain>
    </source>
</reference>
<keyword evidence="2" id="KW-1185">Reference proteome</keyword>
<proteinExistence type="predicted"/>
<accession>A0ABR1JPM0</accession>